<organism evidence="2 3">
    <name type="scientific">Tessaracoccus lubricantis</name>
    <dbReference type="NCBI Taxonomy" id="545543"/>
    <lineage>
        <taxon>Bacteria</taxon>
        <taxon>Bacillati</taxon>
        <taxon>Actinomycetota</taxon>
        <taxon>Actinomycetes</taxon>
        <taxon>Propionibacteriales</taxon>
        <taxon>Propionibacteriaceae</taxon>
        <taxon>Tessaracoccus</taxon>
    </lineage>
</organism>
<dbReference type="SUPFAM" id="SSF49503">
    <property type="entry name" value="Cupredoxins"/>
    <property type="match status" value="1"/>
</dbReference>
<evidence type="ECO:0000313" key="2">
    <source>
        <dbReference type="EMBL" id="GAA4905717.1"/>
    </source>
</evidence>
<feature type="chain" id="PRO_5045117557" description="EfeO-type cupredoxin-like domain-containing protein" evidence="1">
    <location>
        <begin position="32"/>
        <end position="124"/>
    </location>
</feature>
<evidence type="ECO:0000256" key="1">
    <source>
        <dbReference type="SAM" id="SignalP"/>
    </source>
</evidence>
<keyword evidence="1" id="KW-0732">Signal</keyword>
<dbReference type="EMBL" id="BAABLV010000038">
    <property type="protein sequence ID" value="GAA4905717.1"/>
    <property type="molecule type" value="Genomic_DNA"/>
</dbReference>
<dbReference type="PROSITE" id="PS51257">
    <property type="entry name" value="PROKAR_LIPOPROTEIN"/>
    <property type="match status" value="1"/>
</dbReference>
<dbReference type="Proteomes" id="UP001501521">
    <property type="component" value="Unassembled WGS sequence"/>
</dbReference>
<reference evidence="3" key="1">
    <citation type="journal article" date="2019" name="Int. J. Syst. Evol. Microbiol.">
        <title>The Global Catalogue of Microorganisms (GCM) 10K type strain sequencing project: providing services to taxonomists for standard genome sequencing and annotation.</title>
        <authorList>
            <consortium name="The Broad Institute Genomics Platform"/>
            <consortium name="The Broad Institute Genome Sequencing Center for Infectious Disease"/>
            <person name="Wu L."/>
            <person name="Ma J."/>
        </authorList>
    </citation>
    <scope>NUCLEOTIDE SEQUENCE [LARGE SCALE GENOMIC DNA]</scope>
    <source>
        <strain evidence="3">JCM 19125</strain>
    </source>
</reference>
<accession>A0ABP9FK66</accession>
<feature type="signal peptide" evidence="1">
    <location>
        <begin position="1"/>
        <end position="31"/>
    </location>
</feature>
<gene>
    <name evidence="2" type="ORF">GCM10025789_26330</name>
</gene>
<protein>
    <recommendedName>
        <fullName evidence="4">EfeO-type cupredoxin-like domain-containing protein</fullName>
    </recommendedName>
</protein>
<name>A0ABP9FK66_9ACTN</name>
<dbReference type="RefSeq" id="WP_345583622.1">
    <property type="nucleotide sequence ID" value="NZ_BAABLV010000038.1"/>
</dbReference>
<dbReference type="Gene3D" id="2.60.40.420">
    <property type="entry name" value="Cupredoxins - blue copper proteins"/>
    <property type="match status" value="1"/>
</dbReference>
<comment type="caution">
    <text evidence="2">The sequence shown here is derived from an EMBL/GenBank/DDBJ whole genome shotgun (WGS) entry which is preliminary data.</text>
</comment>
<evidence type="ECO:0000313" key="3">
    <source>
        <dbReference type="Proteomes" id="UP001501521"/>
    </source>
</evidence>
<proteinExistence type="predicted"/>
<evidence type="ECO:0008006" key="4">
    <source>
        <dbReference type="Google" id="ProtNLM"/>
    </source>
</evidence>
<keyword evidence="3" id="KW-1185">Reference proteome</keyword>
<sequence length="124" mass="13418">MRRPQERGRFVGAMKFLFRALVLVLTALALAGCGAPESVPPQTVELEIADPPGPTQRIEIALGAEVTMRITTPTADHAHLHGYELEATTEAGETIEWVFTADMAGSYELESHATDTIWADVVVS</sequence>
<dbReference type="InterPro" id="IPR008972">
    <property type="entry name" value="Cupredoxin"/>
</dbReference>